<dbReference type="OrthoDB" id="9796575at2"/>
<dbReference type="AlphaFoldDB" id="A0A853FAR0"/>
<dbReference type="InterPro" id="IPR037021">
    <property type="entry name" value="RnfH_sf"/>
</dbReference>
<comment type="caution">
    <text evidence="3">The sequence shown here is derived from an EMBL/GenBank/DDBJ whole genome shotgun (WGS) entry which is preliminary data.</text>
</comment>
<evidence type="ECO:0000256" key="2">
    <source>
        <dbReference type="HAMAP-Rule" id="MF_00460"/>
    </source>
</evidence>
<proteinExistence type="inferred from homology"/>
<dbReference type="Proteomes" id="UP000580517">
    <property type="component" value="Unassembled WGS sequence"/>
</dbReference>
<dbReference type="Gene3D" id="3.10.20.280">
    <property type="entry name" value="RnfH-like"/>
    <property type="match status" value="1"/>
</dbReference>
<keyword evidence="4" id="KW-1185">Reference proteome</keyword>
<dbReference type="Pfam" id="PF03658">
    <property type="entry name" value="Ub-RnfH"/>
    <property type="match status" value="1"/>
</dbReference>
<evidence type="ECO:0000313" key="3">
    <source>
        <dbReference type="EMBL" id="NYT36702.1"/>
    </source>
</evidence>
<reference evidence="3 4" key="1">
    <citation type="submission" date="2020-07" db="EMBL/GenBank/DDBJ databases">
        <title>Taxonomic revisions and descriptions of new bacterial species based on genomic comparisons in the high-G+C-content subgroup of the family Alcaligenaceae.</title>
        <authorList>
            <person name="Szabo A."/>
            <person name="Felfoldi T."/>
        </authorList>
    </citation>
    <scope>NUCLEOTIDE SEQUENCE [LARGE SCALE GENOMIC DNA]</scope>
    <source>
        <strain evidence="3 4">DSM 25264</strain>
    </source>
</reference>
<dbReference type="SUPFAM" id="SSF54285">
    <property type="entry name" value="MoaD/ThiS"/>
    <property type="match status" value="1"/>
</dbReference>
<evidence type="ECO:0000256" key="1">
    <source>
        <dbReference type="ARBA" id="ARBA00010645"/>
    </source>
</evidence>
<gene>
    <name evidence="3" type="ORF">H0A68_07435</name>
</gene>
<dbReference type="InterPro" id="IPR005346">
    <property type="entry name" value="RnfH"/>
</dbReference>
<dbReference type="HAMAP" id="MF_00460">
    <property type="entry name" value="UPF0125_RnfH"/>
    <property type="match status" value="1"/>
</dbReference>
<dbReference type="RefSeq" id="WP_129968648.1">
    <property type="nucleotide sequence ID" value="NZ_JACCEW010000002.1"/>
</dbReference>
<evidence type="ECO:0000313" key="4">
    <source>
        <dbReference type="Proteomes" id="UP000580517"/>
    </source>
</evidence>
<dbReference type="InterPro" id="IPR016155">
    <property type="entry name" value="Mopterin_synth/thiamin_S_b"/>
</dbReference>
<comment type="similarity">
    <text evidence="1 2">Belongs to the UPF0125 (RnfH) family.</text>
</comment>
<dbReference type="NCBIfam" id="NF002490">
    <property type="entry name" value="PRK01777.1"/>
    <property type="match status" value="1"/>
</dbReference>
<organism evidence="3 4">
    <name type="scientific">Allopusillimonas soli</name>
    <dbReference type="NCBI Taxonomy" id="659016"/>
    <lineage>
        <taxon>Bacteria</taxon>
        <taxon>Pseudomonadati</taxon>
        <taxon>Pseudomonadota</taxon>
        <taxon>Betaproteobacteria</taxon>
        <taxon>Burkholderiales</taxon>
        <taxon>Alcaligenaceae</taxon>
        <taxon>Allopusillimonas</taxon>
    </lineage>
</organism>
<dbReference type="PANTHER" id="PTHR37483:SF1">
    <property type="entry name" value="UPF0125 PROTEIN RATB"/>
    <property type="match status" value="1"/>
</dbReference>
<sequence length="103" mass="11576">MENRPDIQVSVVYAQKTGEVWRARLVLPSGTTLLEAVRASGFEKAFPAYDLNALQAGVFGLARPADAPLRDGDRVEIYRPLAFDPMESRRRRALHRAKLSPKR</sequence>
<name>A0A853FAR0_9BURK</name>
<protein>
    <recommendedName>
        <fullName evidence="2">UPF0125 protein H0A68_07435</fullName>
    </recommendedName>
</protein>
<dbReference type="PANTHER" id="PTHR37483">
    <property type="entry name" value="UPF0125 PROTEIN RATB"/>
    <property type="match status" value="1"/>
</dbReference>
<accession>A0A853FAR0</accession>
<dbReference type="EMBL" id="JACCEW010000002">
    <property type="protein sequence ID" value="NYT36702.1"/>
    <property type="molecule type" value="Genomic_DNA"/>
</dbReference>